<feature type="domain" description="PRD" evidence="2">
    <location>
        <begin position="184"/>
        <end position="290"/>
    </location>
</feature>
<dbReference type="InterPro" id="IPR036634">
    <property type="entry name" value="PRD_sf"/>
</dbReference>
<dbReference type="SUPFAM" id="SSF63520">
    <property type="entry name" value="PTS-regulatory domain, PRD"/>
    <property type="match status" value="2"/>
</dbReference>
<dbReference type="InterPro" id="IPR036650">
    <property type="entry name" value="CAT_RNA-bd_dom_sf"/>
</dbReference>
<evidence type="ECO:0000259" key="2">
    <source>
        <dbReference type="PROSITE" id="PS51372"/>
    </source>
</evidence>
<dbReference type="InterPro" id="IPR011608">
    <property type="entry name" value="PRD"/>
</dbReference>
<keyword evidence="4" id="KW-1185">Reference proteome</keyword>
<dbReference type="InterPro" id="IPR050661">
    <property type="entry name" value="BglG_antiterminators"/>
</dbReference>
<dbReference type="Gene3D" id="2.30.24.10">
    <property type="entry name" value="CAT RNA-binding domain"/>
    <property type="match status" value="1"/>
</dbReference>
<dbReference type="Pfam" id="PF03123">
    <property type="entry name" value="CAT_RBD"/>
    <property type="match status" value="1"/>
</dbReference>
<dbReference type="SUPFAM" id="SSF50151">
    <property type="entry name" value="SacY-like RNA-binding domain"/>
    <property type="match status" value="1"/>
</dbReference>
<reference evidence="3 4" key="1">
    <citation type="submission" date="2015-10" db="EMBL/GenBank/DDBJ databases">
        <title>Butyribacter intestini gen. nov., sp. nov., a butyric acid-producing bacterium of the family Lachnospiraceae isolated from the human faeces.</title>
        <authorList>
            <person name="Zou Y."/>
            <person name="Xue W."/>
            <person name="Luo G."/>
            <person name="Lv M."/>
        </authorList>
    </citation>
    <scope>NUCLEOTIDE SEQUENCE [LARGE SCALE GENOMIC DNA]</scope>
    <source>
        <strain evidence="3 4">TF01-11</strain>
    </source>
</reference>
<dbReference type="Pfam" id="PF00874">
    <property type="entry name" value="PRD"/>
    <property type="match status" value="2"/>
</dbReference>
<evidence type="ECO:0000313" key="4">
    <source>
        <dbReference type="Proteomes" id="UP000050833"/>
    </source>
</evidence>
<dbReference type="InterPro" id="IPR004341">
    <property type="entry name" value="CAT_RNA-bd_dom"/>
</dbReference>
<dbReference type="EMBL" id="LLKB01000005">
    <property type="protein sequence ID" value="KQC84682.1"/>
    <property type="molecule type" value="Genomic_DNA"/>
</dbReference>
<dbReference type="SMART" id="SM01061">
    <property type="entry name" value="CAT_RBD"/>
    <property type="match status" value="1"/>
</dbReference>
<dbReference type="PANTHER" id="PTHR30185">
    <property type="entry name" value="CRYPTIC BETA-GLUCOSIDE BGL OPERON ANTITERMINATOR"/>
    <property type="match status" value="1"/>
</dbReference>
<dbReference type="PROSITE" id="PS51372">
    <property type="entry name" value="PRD_2"/>
    <property type="match status" value="2"/>
</dbReference>
<keyword evidence="1" id="KW-0677">Repeat</keyword>
<evidence type="ECO:0000313" key="3">
    <source>
        <dbReference type="EMBL" id="KQC84682.1"/>
    </source>
</evidence>
<feature type="domain" description="PRD" evidence="2">
    <location>
        <begin position="79"/>
        <end position="183"/>
    </location>
</feature>
<dbReference type="GO" id="GO:0003723">
    <property type="term" value="F:RNA binding"/>
    <property type="evidence" value="ECO:0007669"/>
    <property type="project" value="InterPro"/>
</dbReference>
<organism evidence="3 4">
    <name type="scientific">Butyribacter intestini</name>
    <dbReference type="NCBI Taxonomy" id="1703332"/>
    <lineage>
        <taxon>Bacteria</taxon>
        <taxon>Bacillati</taxon>
        <taxon>Bacillota</taxon>
        <taxon>Clostridia</taxon>
        <taxon>Lachnospirales</taxon>
        <taxon>Lachnospiraceae</taxon>
        <taxon>Butyribacter</taxon>
    </lineage>
</organism>
<dbReference type="Proteomes" id="UP000050833">
    <property type="component" value="Unassembled WGS sequence"/>
</dbReference>
<accession>A0AAW3JPS8</accession>
<proteinExistence type="predicted"/>
<evidence type="ECO:0000256" key="1">
    <source>
        <dbReference type="ARBA" id="ARBA00022737"/>
    </source>
</evidence>
<dbReference type="AlphaFoldDB" id="A0AAW3JPS8"/>
<gene>
    <name evidence="3" type="ORF">APZ18_08080</name>
</gene>
<dbReference type="GO" id="GO:0006355">
    <property type="term" value="P:regulation of DNA-templated transcription"/>
    <property type="evidence" value="ECO:0007669"/>
    <property type="project" value="InterPro"/>
</dbReference>
<dbReference type="Gene3D" id="1.10.1790.10">
    <property type="entry name" value="PRD domain"/>
    <property type="match status" value="2"/>
</dbReference>
<comment type="caution">
    <text evidence="3">The sequence shown here is derived from an EMBL/GenBank/DDBJ whole genome shotgun (WGS) entry which is preliminary data.</text>
</comment>
<sequence length="292" mass="33212">MYKVVRVLNHNTVIAALDDCEKLHGKENLLDKEDKYLLMGKGIGFGKKTGAAAELKEDSRVYSLQECGERGDAKDIVDEVTPEYLETADIVLKEAEKMFGDIDRNILFSLADHIFYAVKRMKNGERISNPLTEDIRLLFHMEYKAALCVIPVIQEKFGILIDDDEVGYIALHVHSAIDNEKVSDAMQTARAVRQCVDIVERAIDKKIDIMSLAYNRLMNHVRYMIVRAIKGEKLKMSLNDYMSIKYPDEFAMAEKICDEISGMIKHKLNKAEIGYLAMHICRVTSGELEAEE</sequence>
<dbReference type="PANTHER" id="PTHR30185:SF15">
    <property type="entry name" value="CRYPTIC BETA-GLUCOSIDE BGL OPERON ANTITERMINATOR"/>
    <property type="match status" value="1"/>
</dbReference>
<protein>
    <submittedName>
        <fullName evidence="3">Transcription antiterminator BglG</fullName>
    </submittedName>
</protein>
<dbReference type="RefSeq" id="WP_055943640.1">
    <property type="nucleotide sequence ID" value="NZ_DBGDCA010000233.1"/>
</dbReference>
<name>A0AAW3JPS8_9FIRM</name>